<reference evidence="10" key="1">
    <citation type="submission" date="2021-06" db="EMBL/GenBank/DDBJ databases">
        <authorList>
            <person name="Kallberg Y."/>
            <person name="Tangrot J."/>
            <person name="Rosling A."/>
        </authorList>
    </citation>
    <scope>NUCLEOTIDE SEQUENCE</scope>
    <source>
        <strain evidence="10">FL130A</strain>
    </source>
</reference>
<dbReference type="SMART" id="SM00543">
    <property type="entry name" value="MIF4G"/>
    <property type="match status" value="1"/>
</dbReference>
<dbReference type="GO" id="GO:0003743">
    <property type="term" value="F:translation initiation factor activity"/>
    <property type="evidence" value="ECO:0007669"/>
    <property type="project" value="UniProtKB-KW"/>
</dbReference>
<feature type="compositionally biased region" description="Polar residues" evidence="8">
    <location>
        <begin position="1113"/>
        <end position="1130"/>
    </location>
</feature>
<dbReference type="SUPFAM" id="SSF48371">
    <property type="entry name" value="ARM repeat"/>
    <property type="match status" value="2"/>
</dbReference>
<feature type="region of interest" description="Disordered" evidence="8">
    <location>
        <begin position="966"/>
        <end position="1038"/>
    </location>
</feature>
<dbReference type="InterPro" id="IPR016024">
    <property type="entry name" value="ARM-type_fold"/>
</dbReference>
<dbReference type="GO" id="GO:0010494">
    <property type="term" value="C:cytoplasmic stress granule"/>
    <property type="evidence" value="ECO:0007669"/>
    <property type="project" value="UniProtKB-ARBA"/>
</dbReference>
<dbReference type="FunFam" id="1.25.40.180:FF:000020">
    <property type="entry name" value="Eukaryotic translation initiation factor subunit"/>
    <property type="match status" value="1"/>
</dbReference>
<dbReference type="PANTHER" id="PTHR23253">
    <property type="entry name" value="EUKARYOTIC TRANSLATION INITIATION FACTOR 4 GAMMA"/>
    <property type="match status" value="1"/>
</dbReference>
<evidence type="ECO:0000256" key="1">
    <source>
        <dbReference type="ARBA" id="ARBA00004496"/>
    </source>
</evidence>
<feature type="compositionally biased region" description="Basic and acidic residues" evidence="8">
    <location>
        <begin position="1067"/>
        <end position="1078"/>
    </location>
</feature>
<comment type="caution">
    <text evidence="10">The sequence shown here is derived from an EMBL/GenBank/DDBJ whole genome shotgun (WGS) entry which is preliminary data.</text>
</comment>
<feature type="region of interest" description="Disordered" evidence="8">
    <location>
        <begin position="171"/>
        <end position="468"/>
    </location>
</feature>
<evidence type="ECO:0000259" key="9">
    <source>
        <dbReference type="PROSITE" id="PS51366"/>
    </source>
</evidence>
<comment type="similarity">
    <text evidence="2">Belongs to the eukaryotic initiation factor 4G family.</text>
</comment>
<accession>A0A9N9CBV9</accession>
<gene>
    <name evidence="10" type="ORF">ALEPTO_LOCUS7806</name>
</gene>
<feature type="non-terminal residue" evidence="10">
    <location>
        <position position="1369"/>
    </location>
</feature>
<dbReference type="Pfam" id="PF02854">
    <property type="entry name" value="MIF4G"/>
    <property type="match status" value="1"/>
</dbReference>
<feature type="region of interest" description="Disordered" evidence="8">
    <location>
        <begin position="480"/>
        <end position="502"/>
    </location>
</feature>
<feature type="compositionally biased region" description="Basic and acidic residues" evidence="8">
    <location>
        <begin position="419"/>
        <end position="444"/>
    </location>
</feature>
<keyword evidence="6" id="KW-0694">RNA-binding</keyword>
<dbReference type="PROSITE" id="PS51366">
    <property type="entry name" value="MI"/>
    <property type="match status" value="1"/>
</dbReference>
<keyword evidence="3" id="KW-0963">Cytoplasm</keyword>
<dbReference type="Gene3D" id="1.20.970.30">
    <property type="entry name" value="eIF4G, eIF4E-binding domain"/>
    <property type="match status" value="1"/>
</dbReference>
<feature type="compositionally biased region" description="Basic residues" evidence="8">
    <location>
        <begin position="26"/>
        <end position="40"/>
    </location>
</feature>
<dbReference type="Pfam" id="PF12152">
    <property type="entry name" value="eIF_4G1"/>
    <property type="match status" value="1"/>
</dbReference>
<feature type="compositionally biased region" description="Polar residues" evidence="8">
    <location>
        <begin position="1079"/>
        <end position="1097"/>
    </location>
</feature>
<feature type="compositionally biased region" description="Basic and acidic residues" evidence="8">
    <location>
        <begin position="203"/>
        <end position="411"/>
    </location>
</feature>
<evidence type="ECO:0000256" key="4">
    <source>
        <dbReference type="ARBA" id="ARBA00022540"/>
    </source>
</evidence>
<dbReference type="Proteomes" id="UP000789508">
    <property type="component" value="Unassembled WGS sequence"/>
</dbReference>
<dbReference type="SMART" id="SM00544">
    <property type="entry name" value="MA3"/>
    <property type="match status" value="1"/>
</dbReference>
<dbReference type="FunFam" id="1.20.970.30:FF:000001">
    <property type="entry name" value="Eukaryotic translation initiation factor subunit eIF-4F, putative"/>
    <property type="match status" value="1"/>
</dbReference>
<feature type="compositionally biased region" description="Polar residues" evidence="8">
    <location>
        <begin position="191"/>
        <end position="201"/>
    </location>
</feature>
<dbReference type="InterPro" id="IPR003890">
    <property type="entry name" value="MIF4G-like_typ-3"/>
</dbReference>
<name>A0A9N9CBV9_9GLOM</name>
<dbReference type="InterPro" id="IPR036211">
    <property type="entry name" value="eIF4G_eIF4E-bd_sf"/>
</dbReference>
<feature type="compositionally biased region" description="Gly residues" evidence="8">
    <location>
        <begin position="551"/>
        <end position="561"/>
    </location>
</feature>
<dbReference type="InterPro" id="IPR022745">
    <property type="entry name" value="eIF4G1_eIF4E-bd"/>
</dbReference>
<proteinExistence type="inferred from homology"/>
<evidence type="ECO:0000256" key="6">
    <source>
        <dbReference type="ARBA" id="ARBA00022884"/>
    </source>
</evidence>
<evidence type="ECO:0000256" key="8">
    <source>
        <dbReference type="SAM" id="MobiDB-lite"/>
    </source>
</evidence>
<keyword evidence="5" id="KW-0597">Phosphoprotein</keyword>
<evidence type="ECO:0000256" key="7">
    <source>
        <dbReference type="ARBA" id="ARBA00022917"/>
    </source>
</evidence>
<feature type="compositionally biased region" description="Polar residues" evidence="8">
    <location>
        <begin position="593"/>
        <end position="609"/>
    </location>
</feature>
<comment type="subcellular location">
    <subcellularLocation>
        <location evidence="1">Cytoplasm</location>
    </subcellularLocation>
</comment>
<dbReference type="SUPFAM" id="SSF101489">
    <property type="entry name" value="Eukaryotic initiation factor 4f subunit eIF4g, eIF4e-binding domain"/>
    <property type="match status" value="1"/>
</dbReference>
<feature type="region of interest" description="Disordered" evidence="8">
    <location>
        <begin position="1060"/>
        <end position="1154"/>
    </location>
</feature>
<evidence type="ECO:0000256" key="3">
    <source>
        <dbReference type="ARBA" id="ARBA00022490"/>
    </source>
</evidence>
<dbReference type="OrthoDB" id="514777at2759"/>
<dbReference type="PANTHER" id="PTHR23253:SF9">
    <property type="entry name" value="EUKARYOTIC TRANSLATION INITIATION FACTOR 4 GAMMA 2"/>
    <property type="match status" value="1"/>
</dbReference>
<feature type="region of interest" description="Disordered" evidence="8">
    <location>
        <begin position="529"/>
        <end position="669"/>
    </location>
</feature>
<evidence type="ECO:0000256" key="5">
    <source>
        <dbReference type="ARBA" id="ARBA00022553"/>
    </source>
</evidence>
<sequence length="1369" mass="154550">SQQSTHHPSHQHPPPHHPNPNTQHNHGGHFHPHPRQHNPHPKQTGGMTHAPTVGPGISNQYNNQRPPRDKNVPTVHIPPSPHMNPPQTNVPNTAPMTLPHQSAAIPHQMWQQYRYPFQQYYEPYYPPVYPMPYTVPAQRVPMQTPPHVNNSSQIVPPAKNKAIPIINPLSLKENPLPQKSSLPKKDETPPTAITESKQSAEINMDKEKQLNEAKESKAERREREEKEREERERIEKERKEVERQKREREEKERIEREEKERKERIEREEKERKAREEKERKEREERERKEREEKERKEREEKERKEKEEEAERIKKEKEEKERKEREELERKEREERERKEREEAERIKKEQEEKERKEREEAERIKKEQEERERKEREEAERIKKEQEEKEKKEREEKERLELERKKKEEEEAAAAKAAEEAEKQKQAELAEKAEPKKEEKKVTKGRPGPLDLTKATSASAPGSAPLSALGSARIIDDLNTVPYPPNIKSPNPQLNANAEPGKFKYDRTFLMQFMDVCKEKPENLPALDAIGMEESKEDKKRSQQRNIGGSSGGGAGVGGTRTPQHKPAGASQYANMGEFKSPPKTSDERFQQSTINLGMSRSNSSSFGGRPPLSNRSGSNNPLLPNAMLSNNNPPSPGRTPSGRGGGGRQSRKPQHAQPGAPTIPPEQVVPLEQSENRWQPPTIAGGLPKATEDFIPLEVVQRKVKALLNKLTLEKFDSISDQIIDYANKSRNEKDGRILRTVIQLTFLKACDESNFSQMYAQLCRKMMERIDPEIVDENVKSPDGNKYVQGGTLFRKYLLNRCQEDFEKGWKVNIPVPSNEKGEPDLLSDEYYAAQKAKRIGLGLIKFIGELFKLTMLTERIMHECIKKLLSNVSNPEEEETESLCKLLTTVGKQLDHPKAKEHMDVYFNRMKAMSDNPNLSNRIKFMLLDVIELRNNNWVPRRDNNAPKTIAEIHEDAAKQKEEAEFLRRTASSGGRGLPRLDQQLSRPGSGRRDTRDKGTHGGNVPANADGWSTVGSSSSASRKTGDLSKFGSVSRSKVSGLSLAPGGQGSFAGLAGGSKGWKADNRDRDDKSSATNRTSPVPATTSSTNVYSVLAHTENIDGRKSTEGTSTTIDSAKSVASSSTPNPPQERKRLQLLPKGSTQGTTPIKSTDALIKDTTSTSTEKVAETPSLTAEQAGKKIQSMIDEYWSVLDVEEVSKCMKELPPQHLSEAMLSFITDVLEKKQKDVDNVAKVFKDLTSKGIVGKADVKKAFEDVLPTVEDLELDVPHVSDFTGQLLHSAGLEIDETAELISTMDLSNVEPCAAKAMLAYLNALMSEIGEGALENKLKDSSFTIKTIFPKATPEQISKVLDKHCGIDGEKYF</sequence>
<dbReference type="Pfam" id="PF02847">
    <property type="entry name" value="MA3"/>
    <property type="match status" value="1"/>
</dbReference>
<feature type="compositionally biased region" description="Polar residues" evidence="8">
    <location>
        <begin position="616"/>
        <end position="625"/>
    </location>
</feature>
<feature type="domain" description="MI" evidence="9">
    <location>
        <begin position="1182"/>
        <end position="1303"/>
    </location>
</feature>
<dbReference type="EMBL" id="CAJVPS010003715">
    <property type="protein sequence ID" value="CAG8593416.1"/>
    <property type="molecule type" value="Genomic_DNA"/>
</dbReference>
<feature type="compositionally biased region" description="Basic and acidic residues" evidence="8">
    <location>
        <begin position="996"/>
        <end position="1005"/>
    </location>
</feature>
<keyword evidence="11" id="KW-1185">Reference proteome</keyword>
<keyword evidence="7" id="KW-0648">Protein biosynthesis</keyword>
<organism evidence="10 11">
    <name type="scientific">Ambispora leptoticha</name>
    <dbReference type="NCBI Taxonomy" id="144679"/>
    <lineage>
        <taxon>Eukaryota</taxon>
        <taxon>Fungi</taxon>
        <taxon>Fungi incertae sedis</taxon>
        <taxon>Mucoromycota</taxon>
        <taxon>Glomeromycotina</taxon>
        <taxon>Glomeromycetes</taxon>
        <taxon>Archaeosporales</taxon>
        <taxon>Ambisporaceae</taxon>
        <taxon>Ambispora</taxon>
    </lineage>
</organism>
<evidence type="ECO:0000313" key="11">
    <source>
        <dbReference type="Proteomes" id="UP000789508"/>
    </source>
</evidence>
<evidence type="ECO:0000256" key="2">
    <source>
        <dbReference type="ARBA" id="ARBA00005775"/>
    </source>
</evidence>
<dbReference type="GO" id="GO:0003729">
    <property type="term" value="F:mRNA binding"/>
    <property type="evidence" value="ECO:0007669"/>
    <property type="project" value="TreeGrafter"/>
</dbReference>
<dbReference type="Gene3D" id="1.25.40.180">
    <property type="match status" value="2"/>
</dbReference>
<dbReference type="GO" id="GO:0016281">
    <property type="term" value="C:eukaryotic translation initiation factor 4F complex"/>
    <property type="evidence" value="ECO:0007669"/>
    <property type="project" value="TreeGrafter"/>
</dbReference>
<feature type="compositionally biased region" description="Low complexity" evidence="8">
    <location>
        <begin position="459"/>
        <end position="468"/>
    </location>
</feature>
<protein>
    <submittedName>
        <fullName evidence="10">4525_t:CDS:1</fullName>
    </submittedName>
</protein>
<keyword evidence="4" id="KW-0396">Initiation factor</keyword>
<evidence type="ECO:0000313" key="10">
    <source>
        <dbReference type="EMBL" id="CAG8593416.1"/>
    </source>
</evidence>
<feature type="region of interest" description="Disordered" evidence="8">
    <location>
        <begin position="1"/>
        <end position="73"/>
    </location>
</feature>
<dbReference type="InterPro" id="IPR003891">
    <property type="entry name" value="Initiation_fac_eIF4g_MI"/>
</dbReference>